<feature type="compositionally biased region" description="Polar residues" evidence="1">
    <location>
        <begin position="295"/>
        <end position="316"/>
    </location>
</feature>
<protein>
    <submittedName>
        <fullName evidence="3">Uncharacterized protein</fullName>
    </submittedName>
</protein>
<dbReference type="EMBL" id="QLLG01000166">
    <property type="protein sequence ID" value="RMX67459.1"/>
    <property type="molecule type" value="Genomic_DNA"/>
</dbReference>
<feature type="compositionally biased region" description="Polar residues" evidence="1">
    <location>
        <begin position="256"/>
        <end position="268"/>
    </location>
</feature>
<keyword evidence="2" id="KW-0812">Transmembrane</keyword>
<organism evidence="3 4">
    <name type="scientific">Peronospora effusa</name>
    <dbReference type="NCBI Taxonomy" id="542832"/>
    <lineage>
        <taxon>Eukaryota</taxon>
        <taxon>Sar</taxon>
        <taxon>Stramenopiles</taxon>
        <taxon>Oomycota</taxon>
        <taxon>Peronosporomycetes</taxon>
        <taxon>Peronosporales</taxon>
        <taxon>Peronosporaceae</taxon>
        <taxon>Peronospora</taxon>
    </lineage>
</organism>
<keyword evidence="4" id="KW-1185">Reference proteome</keyword>
<keyword evidence="2" id="KW-0472">Membrane</keyword>
<gene>
    <name evidence="3" type="ORF">DD238_001731</name>
</gene>
<feature type="compositionally biased region" description="Low complexity" evidence="1">
    <location>
        <begin position="222"/>
        <end position="233"/>
    </location>
</feature>
<accession>A0A3M6VL99</accession>
<keyword evidence="2" id="KW-1133">Transmembrane helix</keyword>
<feature type="transmembrane region" description="Helical" evidence="2">
    <location>
        <begin position="319"/>
        <end position="341"/>
    </location>
</feature>
<evidence type="ECO:0000313" key="3">
    <source>
        <dbReference type="EMBL" id="RMX67459.1"/>
    </source>
</evidence>
<proteinExistence type="predicted"/>
<dbReference type="AlphaFoldDB" id="A0A3M6VL99"/>
<evidence type="ECO:0000256" key="2">
    <source>
        <dbReference type="SAM" id="Phobius"/>
    </source>
</evidence>
<feature type="region of interest" description="Disordered" evidence="1">
    <location>
        <begin position="91"/>
        <end position="316"/>
    </location>
</feature>
<dbReference type="VEuPathDB" id="FungiDB:DD237_004616"/>
<evidence type="ECO:0000256" key="1">
    <source>
        <dbReference type="SAM" id="MobiDB-lite"/>
    </source>
</evidence>
<feature type="compositionally biased region" description="Polar residues" evidence="1">
    <location>
        <begin position="151"/>
        <end position="165"/>
    </location>
</feature>
<name>A0A3M6VL99_9STRA</name>
<reference evidence="3 4" key="1">
    <citation type="submission" date="2018-06" db="EMBL/GenBank/DDBJ databases">
        <title>Comparative genomics of downy mildews reveals potential adaptations to biotrophy.</title>
        <authorList>
            <person name="Fletcher K."/>
            <person name="Klosterman S.J."/>
            <person name="Derevnina L."/>
            <person name="Martin F."/>
            <person name="Koike S."/>
            <person name="Reyes Chin-Wo S."/>
            <person name="Mou B."/>
            <person name="Michelmore R."/>
        </authorList>
    </citation>
    <scope>NUCLEOTIDE SEQUENCE [LARGE SCALE GENOMIC DNA]</scope>
    <source>
        <strain evidence="3 4">R14</strain>
    </source>
</reference>
<dbReference type="Proteomes" id="UP000282087">
    <property type="component" value="Unassembled WGS sequence"/>
</dbReference>
<evidence type="ECO:0000313" key="4">
    <source>
        <dbReference type="Proteomes" id="UP000282087"/>
    </source>
</evidence>
<sequence>MLKRNFYLAGLIAVTVQVDKVHSTVTTSLSSICTKAEECFVDETSSKVCNRLKKNCNQCVIEKENDSVFSALTRTEYICLDVDDNGDCPTGTTKCPTRLKTSDDEKELEPEENTQSSYTDPDESSKTIPTFASTEKKLISSSSESKLPVHSNLSSLEATPTIENSSTEKKPTIPLLSTDPSGNTPTSETPKKPTPTKTSNPVAKSSTSEEEVLEDASTGGASTSSLHESVSTSKGSNFPPPDAAGTYEAKKDKSNNPDQSSISSAVSPTVTTRTDDKSTTQDTVTTPTDDKSVTRDTALSNKSDASTTANHGSTSDSKLGLILCIGLGAAAVVGFAGFVVWRKKADDEDSDAGFSPNKPDMSRNVVSQPSATSVSTAYLAQPSKYGNNNYEYRYSNNYGNNYGGDNGYSNNRAVARYVTGSTVDSAAGRAPSYGSPCSIDMDGGYDSRRTDSILGGTGVILSTKSGMQFSAGPSPSNSDTNQDMWGNEMGSVRQKCTASCASVEF</sequence>
<feature type="region of interest" description="Disordered" evidence="1">
    <location>
        <begin position="347"/>
        <end position="370"/>
    </location>
</feature>
<comment type="caution">
    <text evidence="3">The sequence shown here is derived from an EMBL/GenBank/DDBJ whole genome shotgun (WGS) entry which is preliminary data.</text>
</comment>
<dbReference type="STRING" id="542832.A0A3M6VL99"/>